<keyword evidence="2" id="KW-0732">Signal</keyword>
<reference evidence="3 4" key="1">
    <citation type="submission" date="2022-02" db="EMBL/GenBank/DDBJ databases">
        <title>The genome sequence of Shewanella sp. 3B26.</title>
        <authorList>
            <person name="Du J."/>
        </authorList>
    </citation>
    <scope>NUCLEOTIDE SEQUENCE [LARGE SCALE GENOMIC DNA]</scope>
    <source>
        <strain evidence="3 4">3B26</strain>
    </source>
</reference>
<sequence>MKTLIIALGLTLSPIINAASIDDIDMAMNQMDLKALGELTQQSQGYTKAYGAYRQAVAAGVMGQKARQISAAAEAASILESSEFAADAEAKALLAAVYGVQIGANPELGASLGAKIATLMQQAAVLAPNNPRVALITGINAFYTPVAFGGGEQKALEAIAFAIDGFKAPCSDICWGEAEAYTWRGLVHQQQGDLSAATADWQQALTVDANYGWANYLLESVGNAPQ</sequence>
<feature type="chain" id="PRO_5042588790" evidence="2">
    <location>
        <begin position="19"/>
        <end position="226"/>
    </location>
</feature>
<evidence type="ECO:0000313" key="3">
    <source>
        <dbReference type="EMBL" id="MCH4295298.1"/>
    </source>
</evidence>
<dbReference type="InterPro" id="IPR019734">
    <property type="entry name" value="TPR_rpt"/>
</dbReference>
<dbReference type="EMBL" id="JAKUDL010000004">
    <property type="protein sequence ID" value="MCH4295298.1"/>
    <property type="molecule type" value="Genomic_DNA"/>
</dbReference>
<dbReference type="PROSITE" id="PS50005">
    <property type="entry name" value="TPR"/>
    <property type="match status" value="1"/>
</dbReference>
<evidence type="ECO:0000313" key="4">
    <source>
        <dbReference type="Proteomes" id="UP001297581"/>
    </source>
</evidence>
<dbReference type="Gene3D" id="1.25.40.10">
    <property type="entry name" value="Tetratricopeptide repeat domain"/>
    <property type="match status" value="1"/>
</dbReference>
<dbReference type="AlphaFoldDB" id="A0AAJ1BID9"/>
<dbReference type="SUPFAM" id="SSF48452">
    <property type="entry name" value="TPR-like"/>
    <property type="match status" value="1"/>
</dbReference>
<organism evidence="3 4">
    <name type="scientific">Shewanella zhuhaiensis</name>
    <dbReference type="NCBI Taxonomy" id="2919576"/>
    <lineage>
        <taxon>Bacteria</taxon>
        <taxon>Pseudomonadati</taxon>
        <taxon>Pseudomonadota</taxon>
        <taxon>Gammaproteobacteria</taxon>
        <taxon>Alteromonadales</taxon>
        <taxon>Shewanellaceae</taxon>
        <taxon>Shewanella</taxon>
    </lineage>
</organism>
<name>A0AAJ1BID9_9GAMM</name>
<keyword evidence="4" id="KW-1185">Reference proteome</keyword>
<feature type="signal peptide" evidence="2">
    <location>
        <begin position="1"/>
        <end position="18"/>
    </location>
</feature>
<accession>A0AAJ1BID9</accession>
<dbReference type="Proteomes" id="UP001297581">
    <property type="component" value="Unassembled WGS sequence"/>
</dbReference>
<gene>
    <name evidence="3" type="ORF">MJ923_13385</name>
</gene>
<proteinExistence type="predicted"/>
<comment type="caution">
    <text evidence="3">The sequence shown here is derived from an EMBL/GenBank/DDBJ whole genome shotgun (WGS) entry which is preliminary data.</text>
</comment>
<dbReference type="RefSeq" id="WP_240591527.1">
    <property type="nucleotide sequence ID" value="NZ_JAKUDL010000004.1"/>
</dbReference>
<evidence type="ECO:0000256" key="1">
    <source>
        <dbReference type="PROSITE-ProRule" id="PRU00339"/>
    </source>
</evidence>
<protein>
    <submittedName>
        <fullName evidence="3">Tetratricopeptide repeat protein</fullName>
    </submittedName>
</protein>
<feature type="repeat" description="TPR" evidence="1">
    <location>
        <begin position="178"/>
        <end position="211"/>
    </location>
</feature>
<evidence type="ECO:0000256" key="2">
    <source>
        <dbReference type="SAM" id="SignalP"/>
    </source>
</evidence>
<keyword evidence="1" id="KW-0802">TPR repeat</keyword>
<dbReference type="InterPro" id="IPR011990">
    <property type="entry name" value="TPR-like_helical_dom_sf"/>
</dbReference>